<gene>
    <name evidence="2" type="ORF">BpHYR1_045997</name>
</gene>
<comment type="caution">
    <text evidence="2">The sequence shown here is derived from an EMBL/GenBank/DDBJ whole genome shotgun (WGS) entry which is preliminary data.</text>
</comment>
<dbReference type="EMBL" id="REGN01001343">
    <property type="protein sequence ID" value="RNA35307.1"/>
    <property type="molecule type" value="Genomic_DNA"/>
</dbReference>
<keyword evidence="1" id="KW-0812">Transmembrane</keyword>
<proteinExistence type="predicted"/>
<dbReference type="AlphaFoldDB" id="A0A3M7SI68"/>
<reference evidence="2 3" key="1">
    <citation type="journal article" date="2018" name="Sci. Rep.">
        <title>Genomic signatures of local adaptation to the degree of environmental predictability in rotifers.</title>
        <authorList>
            <person name="Franch-Gras L."/>
            <person name="Hahn C."/>
            <person name="Garcia-Roger E.M."/>
            <person name="Carmona M.J."/>
            <person name="Serra M."/>
            <person name="Gomez A."/>
        </authorList>
    </citation>
    <scope>NUCLEOTIDE SEQUENCE [LARGE SCALE GENOMIC DNA]</scope>
    <source>
        <strain evidence="2">HYR1</strain>
    </source>
</reference>
<dbReference type="Proteomes" id="UP000276133">
    <property type="component" value="Unassembled WGS sequence"/>
</dbReference>
<protein>
    <submittedName>
        <fullName evidence="2">Uncharacterized protein</fullName>
    </submittedName>
</protein>
<keyword evidence="3" id="KW-1185">Reference proteome</keyword>
<evidence type="ECO:0000313" key="2">
    <source>
        <dbReference type="EMBL" id="RNA35307.1"/>
    </source>
</evidence>
<keyword evidence="1" id="KW-0472">Membrane</keyword>
<evidence type="ECO:0000256" key="1">
    <source>
        <dbReference type="SAM" id="Phobius"/>
    </source>
</evidence>
<keyword evidence="1" id="KW-1133">Transmembrane helix</keyword>
<feature type="transmembrane region" description="Helical" evidence="1">
    <location>
        <begin position="26"/>
        <end position="51"/>
    </location>
</feature>
<evidence type="ECO:0000313" key="3">
    <source>
        <dbReference type="Proteomes" id="UP000276133"/>
    </source>
</evidence>
<name>A0A3M7SI68_BRAPC</name>
<accession>A0A3M7SI68</accession>
<sequence>MDKNHSKGSDKRTWPLYLIKNWDRHLYILIIPVLCFYYQLLTLSYVSVHLLNFQIILKLKNLNKNVPKNFRLMNKEQLTVNKKLLNLNSNYTNLYYDVRERIFLKRLNNYS</sequence>
<organism evidence="2 3">
    <name type="scientific">Brachionus plicatilis</name>
    <name type="common">Marine rotifer</name>
    <name type="synonym">Brachionus muelleri</name>
    <dbReference type="NCBI Taxonomy" id="10195"/>
    <lineage>
        <taxon>Eukaryota</taxon>
        <taxon>Metazoa</taxon>
        <taxon>Spiralia</taxon>
        <taxon>Gnathifera</taxon>
        <taxon>Rotifera</taxon>
        <taxon>Eurotatoria</taxon>
        <taxon>Monogononta</taxon>
        <taxon>Pseudotrocha</taxon>
        <taxon>Ploima</taxon>
        <taxon>Brachionidae</taxon>
        <taxon>Brachionus</taxon>
    </lineage>
</organism>